<feature type="compositionally biased region" description="Basic and acidic residues" evidence="1">
    <location>
        <begin position="162"/>
        <end position="173"/>
    </location>
</feature>
<organism evidence="3 4">
    <name type="scientific">Amblyomma americanum</name>
    <name type="common">Lone star tick</name>
    <dbReference type="NCBI Taxonomy" id="6943"/>
    <lineage>
        <taxon>Eukaryota</taxon>
        <taxon>Metazoa</taxon>
        <taxon>Ecdysozoa</taxon>
        <taxon>Arthropoda</taxon>
        <taxon>Chelicerata</taxon>
        <taxon>Arachnida</taxon>
        <taxon>Acari</taxon>
        <taxon>Parasitiformes</taxon>
        <taxon>Ixodida</taxon>
        <taxon>Ixodoidea</taxon>
        <taxon>Ixodidae</taxon>
        <taxon>Amblyomminae</taxon>
        <taxon>Amblyomma</taxon>
    </lineage>
</organism>
<accession>A0AAQ4FH47</accession>
<comment type="caution">
    <text evidence="3">The sequence shown here is derived from an EMBL/GenBank/DDBJ whole genome shotgun (WGS) entry which is preliminary data.</text>
</comment>
<feature type="compositionally biased region" description="Polar residues" evidence="1">
    <location>
        <begin position="303"/>
        <end position="315"/>
    </location>
</feature>
<gene>
    <name evidence="3" type="ORF">V5799_007519</name>
</gene>
<feature type="compositionally biased region" description="Acidic residues" evidence="1">
    <location>
        <begin position="222"/>
        <end position="233"/>
    </location>
</feature>
<feature type="compositionally biased region" description="Polar residues" evidence="1">
    <location>
        <begin position="210"/>
        <end position="219"/>
    </location>
</feature>
<evidence type="ECO:0000256" key="2">
    <source>
        <dbReference type="SAM" id="Phobius"/>
    </source>
</evidence>
<feature type="compositionally biased region" description="Basic and acidic residues" evidence="1">
    <location>
        <begin position="429"/>
        <end position="459"/>
    </location>
</feature>
<feature type="region of interest" description="Disordered" evidence="1">
    <location>
        <begin position="85"/>
        <end position="352"/>
    </location>
</feature>
<evidence type="ECO:0000313" key="4">
    <source>
        <dbReference type="Proteomes" id="UP001321473"/>
    </source>
</evidence>
<feature type="region of interest" description="Disordered" evidence="1">
    <location>
        <begin position="380"/>
        <end position="480"/>
    </location>
</feature>
<feature type="compositionally biased region" description="Basic and acidic residues" evidence="1">
    <location>
        <begin position="468"/>
        <end position="480"/>
    </location>
</feature>
<name>A0AAQ4FH47_AMBAM</name>
<feature type="compositionally biased region" description="Polar residues" evidence="1">
    <location>
        <begin position="270"/>
        <end position="279"/>
    </location>
</feature>
<feature type="transmembrane region" description="Helical" evidence="2">
    <location>
        <begin position="21"/>
        <end position="43"/>
    </location>
</feature>
<dbReference type="EMBL" id="JARKHS020003016">
    <property type="protein sequence ID" value="KAK8786105.1"/>
    <property type="molecule type" value="Genomic_DNA"/>
</dbReference>
<keyword evidence="2" id="KW-0812">Transmembrane</keyword>
<feature type="compositionally biased region" description="Polar residues" evidence="1">
    <location>
        <begin position="182"/>
        <end position="192"/>
    </location>
</feature>
<feature type="compositionally biased region" description="Acidic residues" evidence="1">
    <location>
        <begin position="316"/>
        <end position="325"/>
    </location>
</feature>
<dbReference type="Proteomes" id="UP001321473">
    <property type="component" value="Unassembled WGS sequence"/>
</dbReference>
<keyword evidence="2" id="KW-1133">Transmembrane helix</keyword>
<feature type="compositionally biased region" description="Polar residues" evidence="1">
    <location>
        <begin position="694"/>
        <end position="703"/>
    </location>
</feature>
<feature type="compositionally biased region" description="Polar residues" evidence="1">
    <location>
        <begin position="123"/>
        <end position="138"/>
    </location>
</feature>
<feature type="compositionally biased region" description="Basic residues" evidence="1">
    <location>
        <begin position="704"/>
        <end position="714"/>
    </location>
</feature>
<keyword evidence="2" id="KW-0472">Membrane</keyword>
<dbReference type="AlphaFoldDB" id="A0AAQ4FH47"/>
<feature type="region of interest" description="Disordered" evidence="1">
    <location>
        <begin position="680"/>
        <end position="730"/>
    </location>
</feature>
<reference evidence="3 4" key="1">
    <citation type="journal article" date="2023" name="Arcadia Sci">
        <title>De novo assembly of a long-read Amblyomma americanum tick genome.</title>
        <authorList>
            <person name="Chou S."/>
            <person name="Poskanzer K.E."/>
            <person name="Rollins M."/>
            <person name="Thuy-Boun P.S."/>
        </authorList>
    </citation>
    <scope>NUCLEOTIDE SEQUENCE [LARGE SCALE GENOMIC DNA]</scope>
    <source>
        <strain evidence="3">F_SG_1</strain>
        <tissue evidence="3">Salivary glands</tissue>
    </source>
</reference>
<keyword evidence="4" id="KW-1185">Reference proteome</keyword>
<feature type="compositionally biased region" description="Basic and acidic residues" evidence="1">
    <location>
        <begin position="391"/>
        <end position="406"/>
    </location>
</feature>
<evidence type="ECO:0000313" key="3">
    <source>
        <dbReference type="EMBL" id="KAK8786105.1"/>
    </source>
</evidence>
<feature type="compositionally biased region" description="Acidic residues" evidence="1">
    <location>
        <begin position="280"/>
        <end position="294"/>
    </location>
</feature>
<proteinExistence type="predicted"/>
<feature type="compositionally biased region" description="Low complexity" evidence="1">
    <location>
        <begin position="103"/>
        <end position="116"/>
    </location>
</feature>
<feature type="compositionally biased region" description="Polar residues" evidence="1">
    <location>
        <begin position="334"/>
        <end position="349"/>
    </location>
</feature>
<protein>
    <recommendedName>
        <fullName evidence="5">Transmembrane protein</fullName>
    </recommendedName>
</protein>
<feature type="region of interest" description="Disordered" evidence="1">
    <location>
        <begin position="544"/>
        <end position="650"/>
    </location>
</feature>
<evidence type="ECO:0008006" key="5">
    <source>
        <dbReference type="Google" id="ProtNLM"/>
    </source>
</evidence>
<feature type="compositionally biased region" description="Basic and acidic residues" evidence="1">
    <location>
        <begin position="234"/>
        <end position="250"/>
    </location>
</feature>
<sequence>MESSSLIFSGNPSRRSRVVSVSCTLVLGLGTVAVTAFVLVTVFKGWQSTGPHKRHGALAPEFGKGTSPAEDVGLSGVTLVPTTTTSSIPDNEEFGSAHSMAPSSDQLDSTSSYSTLMSPPKDVSTNNEEALVSPQGSIDGSAMKLEAVTSGESVDVSAIAETGDRDVPTRTEHSSGVGMRQTDFTSDQNTGDPPSDLDGSAEDRRENDVSNEPHTQVASTEGIEESEGDSDADESTKLSAERGDQQEGLRDVIGSGMPSDAEGATERGKLQTNSASEPSTDYDSDEFDDEEEVSYEPTVNDEAGTSTAQAISTTQDDSEEEEEPQGYDSGKSAKATSLEDTASSSSTYADNYDDIESLIIAAVSPRDISHGTIEYGGGVRVLEESSASDQARSEEPDVATHKRDDNPEGAAQDDSAGGNANMKGFYATEGDRLPYTQDDREVESHQSDSVLEHSNKDMPVEFDGSVQGHDEPPEEDRRRDEVTHIITRNQDDTTENELQAFTTSGEVQVEGFQEATDDAASSAEDVNEAGRLQNTNRMHDSFEEEAGVSETNTGVRVPALPDVIRDAPSQTKRAGEVTSRPIDGMFQRNPLYVSTLSSGGVQDGGRMPSSEKAHSAVPPITSPKKDGGPGPEAATGMTRVSGGSTLADTDARWKKNQKYIKHNKRNMSLSEAPALEGGVHVASSAAARPPKVAQSETAATTPKPQRRTGRRNSRKPTQLVNDSPAYNKPKTDELSHALLGVTQNSATVRNVPPDVTHIKLTTVRSAYIDVTHKRQTATQNVHSNVTHNSTLRDTKAATLRAITFRNFMEPGPSDHGHFLAGSVALKSGKESRLTTQFEVPTRRRIVARRSGIQTTSPQRSSRSNAVDGYFKVPTTRNYDIRSDLDKLRTVGSPKP</sequence>
<evidence type="ECO:0000256" key="1">
    <source>
        <dbReference type="SAM" id="MobiDB-lite"/>
    </source>
</evidence>